<name>A0A151A6P8_9STAP</name>
<dbReference type="InterPro" id="IPR001498">
    <property type="entry name" value="Impact_N"/>
</dbReference>
<dbReference type="InterPro" id="IPR015796">
    <property type="entry name" value="Impact_YigZ-like"/>
</dbReference>
<dbReference type="InterPro" id="IPR020568">
    <property type="entry name" value="Ribosomal_Su5_D2-typ_SF"/>
</dbReference>
<dbReference type="Proteomes" id="UP000706163">
    <property type="component" value="Unassembled WGS sequence"/>
</dbReference>
<dbReference type="GeneID" id="69906020"/>
<dbReference type="EMBL" id="DYVT01000078">
    <property type="protein sequence ID" value="HJF68084.1"/>
    <property type="molecule type" value="Genomic_DNA"/>
</dbReference>
<dbReference type="PANTHER" id="PTHR16301">
    <property type="entry name" value="IMPACT-RELATED"/>
    <property type="match status" value="1"/>
</dbReference>
<dbReference type="Proteomes" id="UP000321040">
    <property type="component" value="Unassembled WGS sequence"/>
</dbReference>
<dbReference type="AlphaFoldDB" id="A0A151A6P8"/>
<keyword evidence="8" id="KW-1185">Reference proteome</keyword>
<accession>A0A2T4REA2</accession>
<sequence length="214" mass="23851">MEQQSIITIKKAHTIENVISKSRFIAQIKPVQSEEEAKQFIAEVKQHHNEATHNCSAYTIGDNMNIQKANDDGEPSGTAGVPMLEILKKLDVHNACVVVTRYFGGIKLGGGGLIRAYSGAVRDVIHDLGRVQLLPAIPTKVTIAYDLTGKFEHELASTNFIHRDTEYTDKVSYLIDVLATEYDDFIAFLNRTTASNFDITEEDVKRLPFDIETP</sequence>
<dbReference type="InterPro" id="IPR020569">
    <property type="entry name" value="UPF0029_Impact_CS"/>
</dbReference>
<dbReference type="EMBL" id="LUGM01000002">
    <property type="protein sequence ID" value="KYH15099.1"/>
    <property type="molecule type" value="Genomic_DNA"/>
</dbReference>
<dbReference type="Pfam" id="PF01205">
    <property type="entry name" value="Impact_N"/>
    <property type="match status" value="1"/>
</dbReference>
<dbReference type="InterPro" id="IPR035647">
    <property type="entry name" value="EFG_III/V"/>
</dbReference>
<evidence type="ECO:0000259" key="2">
    <source>
        <dbReference type="Pfam" id="PF01205"/>
    </source>
</evidence>
<accession>A0A151A6P8</accession>
<reference evidence="5" key="4">
    <citation type="submission" date="2021-09" db="EMBL/GenBank/DDBJ databases">
        <authorList>
            <person name="Gilroy R."/>
        </authorList>
    </citation>
    <scope>NUCLEOTIDE SEQUENCE</scope>
    <source>
        <strain evidence="5">CHK149-3286</strain>
    </source>
</reference>
<comment type="caution">
    <text evidence="6">The sequence shown here is derived from an EMBL/GenBank/DDBJ whole genome shotgun (WGS) entry which is preliminary data.</text>
</comment>
<reference evidence="5" key="3">
    <citation type="journal article" date="2021" name="PeerJ">
        <title>Extensive microbial diversity within the chicken gut microbiome revealed by metagenomics and culture.</title>
        <authorList>
            <person name="Gilroy R."/>
            <person name="Ravi A."/>
            <person name="Getino M."/>
            <person name="Pursley I."/>
            <person name="Horton D.L."/>
            <person name="Alikhan N.F."/>
            <person name="Baker D."/>
            <person name="Gharbi K."/>
            <person name="Hall N."/>
            <person name="Watson M."/>
            <person name="Adriaenssens E.M."/>
            <person name="Foster-Nyarko E."/>
            <person name="Jarju S."/>
            <person name="Secka A."/>
            <person name="Antonio M."/>
            <person name="Oren A."/>
            <person name="Chaudhuri R.R."/>
            <person name="La Ragione R."/>
            <person name="Hildebrand F."/>
            <person name="Pallen M.J."/>
        </authorList>
    </citation>
    <scope>NUCLEOTIDE SEQUENCE</scope>
    <source>
        <strain evidence="5">CHK149-3286</strain>
    </source>
</reference>
<evidence type="ECO:0000313" key="8">
    <source>
        <dbReference type="Proteomes" id="UP000321040"/>
    </source>
</evidence>
<gene>
    <name evidence="6" type="ORF">A0131_10000</name>
    <name evidence="5" type="ORF">K8V85_07205</name>
    <name evidence="4" type="ORF">SKL01_13630</name>
</gene>
<dbReference type="SUPFAM" id="SSF54980">
    <property type="entry name" value="EF-G C-terminal domain-like"/>
    <property type="match status" value="1"/>
</dbReference>
<feature type="domain" description="UPF0029" evidence="3">
    <location>
        <begin position="141"/>
        <end position="193"/>
    </location>
</feature>
<dbReference type="OrthoDB" id="9813771at2"/>
<evidence type="ECO:0000256" key="1">
    <source>
        <dbReference type="ARBA" id="ARBA00007665"/>
    </source>
</evidence>
<dbReference type="EMBL" id="BKAQ01000010">
    <property type="protein sequence ID" value="GEP82185.1"/>
    <property type="molecule type" value="Genomic_DNA"/>
</dbReference>
<dbReference type="RefSeq" id="WP_061855243.1">
    <property type="nucleotide sequence ID" value="NZ_BKAQ01000010.1"/>
</dbReference>
<dbReference type="KEGG" id="skl:C7J89_11755"/>
<dbReference type="InterPro" id="IPR023582">
    <property type="entry name" value="Impact"/>
</dbReference>
<dbReference type="Gene3D" id="3.30.230.30">
    <property type="entry name" value="Impact, N-terminal domain"/>
    <property type="match status" value="1"/>
</dbReference>
<dbReference type="Proteomes" id="UP000075418">
    <property type="component" value="Unassembled WGS sequence"/>
</dbReference>
<dbReference type="InterPro" id="IPR015269">
    <property type="entry name" value="UPF0029_Impact_C"/>
</dbReference>
<dbReference type="PANTHER" id="PTHR16301:SF20">
    <property type="entry name" value="IMPACT FAMILY MEMBER YIGZ"/>
    <property type="match status" value="1"/>
</dbReference>
<evidence type="ECO:0000259" key="3">
    <source>
        <dbReference type="Pfam" id="PF09186"/>
    </source>
</evidence>
<reference evidence="6 7" key="1">
    <citation type="submission" date="2016-02" db="EMBL/GenBank/DDBJ databases">
        <title>Draft genome sequence of hydrocarbon degrading Staphylococcus saprophyticus Strain CNV2, isolated from crude-oil contaminated soil from Noonmati Oil Refinery, Guwahati, Assam, India.</title>
        <authorList>
            <person name="Mukherjee A."/>
            <person name="Chettri B."/>
            <person name="Langpoklakpam J."/>
            <person name="Singh A.K."/>
            <person name="Chattopadhyay D.J."/>
        </authorList>
    </citation>
    <scope>NUCLEOTIDE SEQUENCE [LARGE SCALE GENOMIC DNA]</scope>
    <source>
        <strain evidence="6 7">CNV2</strain>
    </source>
</reference>
<dbReference type="NCBIfam" id="TIGR00257">
    <property type="entry name" value="IMPACT_YIGZ"/>
    <property type="match status" value="1"/>
</dbReference>
<evidence type="ECO:0000313" key="4">
    <source>
        <dbReference type="EMBL" id="GEP82185.1"/>
    </source>
</evidence>
<feature type="domain" description="Impact N-terminal" evidence="2">
    <location>
        <begin position="21"/>
        <end position="125"/>
    </location>
</feature>
<dbReference type="SUPFAM" id="SSF54211">
    <property type="entry name" value="Ribosomal protein S5 domain 2-like"/>
    <property type="match status" value="1"/>
</dbReference>
<dbReference type="Pfam" id="PF09186">
    <property type="entry name" value="DUF1949"/>
    <property type="match status" value="1"/>
</dbReference>
<comment type="similarity">
    <text evidence="1">Belongs to the IMPACT family.</text>
</comment>
<dbReference type="GO" id="GO:0006446">
    <property type="term" value="P:regulation of translational initiation"/>
    <property type="evidence" value="ECO:0007669"/>
    <property type="project" value="TreeGrafter"/>
</dbReference>
<evidence type="ECO:0000313" key="6">
    <source>
        <dbReference type="EMBL" id="KYH15099.1"/>
    </source>
</evidence>
<dbReference type="PROSITE" id="PS00910">
    <property type="entry name" value="UPF0029"/>
    <property type="match status" value="1"/>
</dbReference>
<organism evidence="6 7">
    <name type="scientific">Staphylococcus kloosii</name>
    <dbReference type="NCBI Taxonomy" id="29384"/>
    <lineage>
        <taxon>Bacteria</taxon>
        <taxon>Bacillati</taxon>
        <taxon>Bacillota</taxon>
        <taxon>Bacilli</taxon>
        <taxon>Bacillales</taxon>
        <taxon>Staphylococcaceae</taxon>
        <taxon>Staphylococcus</taxon>
    </lineage>
</organism>
<evidence type="ECO:0000313" key="7">
    <source>
        <dbReference type="Proteomes" id="UP000075418"/>
    </source>
</evidence>
<protein>
    <submittedName>
        <fullName evidence="6">ABC transporter</fullName>
    </submittedName>
    <submittedName>
        <fullName evidence="4">YigZ family protein</fullName>
    </submittedName>
</protein>
<dbReference type="GO" id="GO:0005737">
    <property type="term" value="C:cytoplasm"/>
    <property type="evidence" value="ECO:0007669"/>
    <property type="project" value="TreeGrafter"/>
</dbReference>
<dbReference type="InterPro" id="IPR036956">
    <property type="entry name" value="Impact_N_sf"/>
</dbReference>
<evidence type="ECO:0000313" key="5">
    <source>
        <dbReference type="EMBL" id="HJF68084.1"/>
    </source>
</evidence>
<proteinExistence type="inferred from homology"/>
<reference evidence="4 8" key="2">
    <citation type="submission" date="2019-07" db="EMBL/GenBank/DDBJ databases">
        <title>Whole genome shotgun sequence of Staphylococcus kloosii NBRC 109624.</title>
        <authorList>
            <person name="Hosoyama A."/>
            <person name="Uohara A."/>
            <person name="Ohji S."/>
            <person name="Ichikawa N."/>
        </authorList>
    </citation>
    <scope>NUCLEOTIDE SEQUENCE [LARGE SCALE GENOMIC DNA]</scope>
    <source>
        <strain evidence="4 8">NBRC 109624</strain>
    </source>
</reference>